<proteinExistence type="inferred from homology"/>
<dbReference type="InterPro" id="IPR006047">
    <property type="entry name" value="GH13_cat_dom"/>
</dbReference>
<evidence type="ECO:0000256" key="2">
    <source>
        <dbReference type="ARBA" id="ARBA00022676"/>
    </source>
</evidence>
<dbReference type="KEGG" id="xya:ET471_17695"/>
<accession>A0A4V0YGL6</accession>
<dbReference type="InterPro" id="IPR022527">
    <property type="entry name" value="Sucrose_phospho"/>
</dbReference>
<comment type="similarity">
    <text evidence="1">Belongs to the glycosyl hydrolase 13 family. Sucrose phosphorylase subfamily.</text>
</comment>
<evidence type="ECO:0000313" key="5">
    <source>
        <dbReference type="EMBL" id="QAY71641.1"/>
    </source>
</evidence>
<protein>
    <submittedName>
        <fullName evidence="5">Sucrose phosphorylase</fullName>
        <ecNumber evidence="5">2.4.1.7</ecNumber>
    </submittedName>
</protein>
<evidence type="ECO:0000256" key="3">
    <source>
        <dbReference type="ARBA" id="ARBA00022679"/>
    </source>
</evidence>
<keyword evidence="2 5" id="KW-0328">Glycosyltransferase</keyword>
<dbReference type="Pfam" id="PF00128">
    <property type="entry name" value="Alpha-amylase"/>
    <property type="match status" value="1"/>
</dbReference>
<dbReference type="NCBIfam" id="TIGR03852">
    <property type="entry name" value="sucrose_gtfA"/>
    <property type="match status" value="1"/>
</dbReference>
<dbReference type="GO" id="GO:0005975">
    <property type="term" value="P:carbohydrate metabolic process"/>
    <property type="evidence" value="ECO:0007669"/>
    <property type="project" value="InterPro"/>
</dbReference>
<dbReference type="InterPro" id="IPR045857">
    <property type="entry name" value="O16G_dom_2"/>
</dbReference>
<dbReference type="Gene3D" id="3.90.400.10">
    <property type="entry name" value="Oligo-1,6-glucosidase, Domain 2"/>
    <property type="match status" value="1"/>
</dbReference>
<dbReference type="RefSeq" id="WP_129190527.1">
    <property type="nucleotide sequence ID" value="NZ_CP035493.1"/>
</dbReference>
<reference evidence="5 6" key="1">
    <citation type="submission" date="2019-01" db="EMBL/GenBank/DDBJ databases">
        <title>Genome sequencing of strain FW10M-9.</title>
        <authorList>
            <person name="Heo J."/>
            <person name="Kim S.-J."/>
            <person name="Kim J.-S."/>
            <person name="Hong S.-B."/>
            <person name="Kwon S.-W."/>
        </authorList>
    </citation>
    <scope>NUCLEOTIDE SEQUENCE [LARGE SCALE GENOMIC DNA]</scope>
    <source>
        <strain evidence="5 6">FW10M-9</strain>
    </source>
</reference>
<dbReference type="PANTHER" id="PTHR38784">
    <property type="entry name" value="SUCROSE PHOSPHORYLASE"/>
    <property type="match status" value="1"/>
</dbReference>
<keyword evidence="3 5" id="KW-0808">Transferase</keyword>
<dbReference type="GO" id="GO:0009018">
    <property type="term" value="F:sucrose phosphorylase activity"/>
    <property type="evidence" value="ECO:0007669"/>
    <property type="project" value="UniProtKB-EC"/>
</dbReference>
<dbReference type="PANTHER" id="PTHR38784:SF1">
    <property type="entry name" value="SUCROSE PHOSPHORYLASE"/>
    <property type="match status" value="1"/>
</dbReference>
<dbReference type="Gene3D" id="3.20.20.80">
    <property type="entry name" value="Glycosidases"/>
    <property type="match status" value="1"/>
</dbReference>
<dbReference type="EMBL" id="CP035493">
    <property type="protein sequence ID" value="QAY71641.1"/>
    <property type="molecule type" value="Genomic_DNA"/>
</dbReference>
<name>A0A4V0YGL6_9MICO</name>
<dbReference type="InterPro" id="IPR017853">
    <property type="entry name" value="GH"/>
</dbReference>
<dbReference type="SMART" id="SM00642">
    <property type="entry name" value="Aamy"/>
    <property type="match status" value="1"/>
</dbReference>
<dbReference type="Proteomes" id="UP000292118">
    <property type="component" value="Chromosome"/>
</dbReference>
<dbReference type="AlphaFoldDB" id="A0A4V0YGL6"/>
<dbReference type="EC" id="2.4.1.7" evidence="5"/>
<dbReference type="SUPFAM" id="SSF51445">
    <property type="entry name" value="(Trans)glycosidases"/>
    <property type="match status" value="1"/>
</dbReference>
<feature type="domain" description="Glycosyl hydrolase family 13 catalytic" evidence="4">
    <location>
        <begin position="5"/>
        <end position="430"/>
    </location>
</feature>
<evidence type="ECO:0000256" key="1">
    <source>
        <dbReference type="ARBA" id="ARBA00008452"/>
    </source>
</evidence>
<gene>
    <name evidence="5" type="primary">gtfA</name>
    <name evidence="5" type="ORF">ET471_17695</name>
</gene>
<sequence length="494" mass="54191">MTGVDILVYADRIGGDLRALRELLTTELVGFAGVHILPFFTPFDGDDAGFDPTDHTVVDSRLGTWADVRALADDGFEVTADLIVNHVSADSPEFRDWLAQGAHSEHEGMFLTFDRVFGGHATEAGITAFYRPRPGLPFTAYQQADGTRRLVWTTFMPSQVDLDVQHPAGEAYLRRVIRTLADGGVRTVRIDAVGYAIKTVGTDSFMTDETLEYVRHLAALCHEAGMRVLVEVHAHYTQQQRIAPLVDLVYDFALPALLLHSLVARTSDRLARWLDIRPANAITVLDTHDGIGIIDAGPVTTGGRELPGLIDHAEMAAVFAAASAATDGESDRASVIPAWCDLPHQINATFYSALGRDDDAYLLCRAVQLFVPGEPQIYYVGLLAGVDDVDLWRSTGQGRDINRHRYTHAEVVEALDRPVVRALRGLVRLRSRHPAFGGEFSWRQTGTAGLELDWVNGDAGAVLTVDLAERHVEIVLRDADGQRRLTGVEEIIDA</sequence>
<evidence type="ECO:0000313" key="6">
    <source>
        <dbReference type="Proteomes" id="UP000292118"/>
    </source>
</evidence>
<organism evidence="5 6">
    <name type="scientific">Xylanimonas protaetiae</name>
    <dbReference type="NCBI Taxonomy" id="2509457"/>
    <lineage>
        <taxon>Bacteria</taxon>
        <taxon>Bacillati</taxon>
        <taxon>Actinomycetota</taxon>
        <taxon>Actinomycetes</taxon>
        <taxon>Micrococcales</taxon>
        <taxon>Promicromonosporaceae</taxon>
        <taxon>Xylanimonas</taxon>
    </lineage>
</organism>
<evidence type="ECO:0000259" key="4">
    <source>
        <dbReference type="SMART" id="SM00642"/>
    </source>
</evidence>
<dbReference type="OrthoDB" id="9805159at2"/>
<keyword evidence="6" id="KW-1185">Reference proteome</keyword>